<reference evidence="8" key="1">
    <citation type="submission" date="2013-07" db="EMBL/GenBank/DDBJ databases">
        <title>The Genome Sequence of Cryptococcus bestiolae CBS10118.</title>
        <authorList>
            <consortium name="The Broad Institute Genome Sequencing Platform"/>
            <person name="Cuomo C."/>
            <person name="Litvintseva A."/>
            <person name="Chen Y."/>
            <person name="Heitman J."/>
            <person name="Sun S."/>
            <person name="Springer D."/>
            <person name="Dromer F."/>
            <person name="Young S.K."/>
            <person name="Zeng Q."/>
            <person name="Gargeya S."/>
            <person name="Fitzgerald M."/>
            <person name="Abouelleil A."/>
            <person name="Alvarado L."/>
            <person name="Berlin A.M."/>
            <person name="Chapman S.B."/>
            <person name="Dewar J."/>
            <person name="Goldberg J."/>
            <person name="Griggs A."/>
            <person name="Gujja S."/>
            <person name="Hansen M."/>
            <person name="Howarth C."/>
            <person name="Imamovic A."/>
            <person name="Larimer J."/>
            <person name="McCowan C."/>
            <person name="Murphy C."/>
            <person name="Pearson M."/>
            <person name="Priest M."/>
            <person name="Roberts A."/>
            <person name="Saif S."/>
            <person name="Shea T."/>
            <person name="Sykes S."/>
            <person name="Wortman J."/>
            <person name="Nusbaum C."/>
            <person name="Birren B."/>
        </authorList>
    </citation>
    <scope>NUCLEOTIDE SEQUENCE [LARGE SCALE GENOMIC DNA]</scope>
    <source>
        <strain evidence="8">CBS 10118</strain>
    </source>
</reference>
<dbReference type="EC" id="3.5.1.4" evidence="3"/>
<dbReference type="InterPro" id="IPR020556">
    <property type="entry name" value="Amidase_CS"/>
</dbReference>
<dbReference type="GO" id="GO:0004040">
    <property type="term" value="F:amidase activity"/>
    <property type="evidence" value="ECO:0007669"/>
    <property type="project" value="UniProtKB-EC"/>
</dbReference>
<protein>
    <recommendedName>
        <fullName evidence="3">amidase</fullName>
        <ecNumber evidence="3">3.5.1.4</ecNumber>
    </recommendedName>
</protein>
<proteinExistence type="inferred from homology"/>
<accession>A0A1B9GFS7</accession>
<dbReference type="PROSITE" id="PS00571">
    <property type="entry name" value="AMIDASES"/>
    <property type="match status" value="1"/>
</dbReference>
<feature type="active site" description="Acyl-ester intermediate" evidence="5">
    <location>
        <position position="234"/>
    </location>
</feature>
<dbReference type="PANTHER" id="PTHR46072:SF4">
    <property type="entry name" value="AMIDASE C550.07-RELATED"/>
    <property type="match status" value="1"/>
</dbReference>
<gene>
    <name evidence="8" type="ORF">I302_01371</name>
</gene>
<comment type="catalytic activity">
    <reaction evidence="1">
        <text>a monocarboxylic acid amide + H2O = a monocarboxylate + NH4(+)</text>
        <dbReference type="Rhea" id="RHEA:12020"/>
        <dbReference type="ChEBI" id="CHEBI:15377"/>
        <dbReference type="ChEBI" id="CHEBI:28938"/>
        <dbReference type="ChEBI" id="CHEBI:35757"/>
        <dbReference type="ChEBI" id="CHEBI:83628"/>
        <dbReference type="EC" id="3.5.1.4"/>
    </reaction>
</comment>
<evidence type="ECO:0000256" key="1">
    <source>
        <dbReference type="ARBA" id="ARBA00001311"/>
    </source>
</evidence>
<organism evidence="8">
    <name type="scientific">Kwoniella bestiolae CBS 10118</name>
    <dbReference type="NCBI Taxonomy" id="1296100"/>
    <lineage>
        <taxon>Eukaryota</taxon>
        <taxon>Fungi</taxon>
        <taxon>Dikarya</taxon>
        <taxon>Basidiomycota</taxon>
        <taxon>Agaricomycotina</taxon>
        <taxon>Tremellomycetes</taxon>
        <taxon>Tremellales</taxon>
        <taxon>Cryptococcaceae</taxon>
        <taxon>Kwoniella</taxon>
    </lineage>
</organism>
<keyword evidence="4" id="KW-0378">Hydrolase</keyword>
<dbReference type="EMBL" id="KI894018">
    <property type="protein sequence ID" value="OCF29858.1"/>
    <property type="molecule type" value="Genomic_DNA"/>
</dbReference>
<dbReference type="InterPro" id="IPR023631">
    <property type="entry name" value="Amidase_dom"/>
</dbReference>
<evidence type="ECO:0000256" key="5">
    <source>
        <dbReference type="PIRSR" id="PIRSR001221-1"/>
    </source>
</evidence>
<dbReference type="VEuPathDB" id="FungiDB:I302_01371"/>
<feature type="active site" description="Charge relay system" evidence="5">
    <location>
        <position position="210"/>
    </location>
</feature>
<name>A0A1B9GFS7_9TREE</name>
<dbReference type="PANTHER" id="PTHR46072">
    <property type="entry name" value="AMIDASE-RELATED-RELATED"/>
    <property type="match status" value="1"/>
</dbReference>
<reference evidence="8" key="2">
    <citation type="submission" date="2014-01" db="EMBL/GenBank/DDBJ databases">
        <title>Evolution of pathogenesis and genome organization in the Tremellales.</title>
        <authorList>
            <person name="Cuomo C."/>
            <person name="Litvintseva A."/>
            <person name="Heitman J."/>
            <person name="Chen Y."/>
            <person name="Sun S."/>
            <person name="Springer D."/>
            <person name="Dromer F."/>
            <person name="Young S."/>
            <person name="Zeng Q."/>
            <person name="Chapman S."/>
            <person name="Gujja S."/>
            <person name="Saif S."/>
            <person name="Birren B."/>
        </authorList>
    </citation>
    <scope>NUCLEOTIDE SEQUENCE</scope>
    <source>
        <strain evidence="8">CBS 10118</strain>
    </source>
</reference>
<dbReference type="Gene3D" id="3.90.1300.10">
    <property type="entry name" value="Amidase signature (AS) domain"/>
    <property type="match status" value="1"/>
</dbReference>
<evidence type="ECO:0000256" key="6">
    <source>
        <dbReference type="PIRSR" id="PIRSR001221-2"/>
    </source>
</evidence>
<evidence type="ECO:0000313" key="8">
    <source>
        <dbReference type="EMBL" id="OCF29858.1"/>
    </source>
</evidence>
<dbReference type="PIRSF" id="PIRSF001221">
    <property type="entry name" value="Amidase_fungi"/>
    <property type="match status" value="1"/>
</dbReference>
<evidence type="ECO:0000259" key="7">
    <source>
        <dbReference type="Pfam" id="PF01425"/>
    </source>
</evidence>
<evidence type="ECO:0000256" key="3">
    <source>
        <dbReference type="ARBA" id="ARBA00012922"/>
    </source>
</evidence>
<dbReference type="SUPFAM" id="SSF75304">
    <property type="entry name" value="Amidase signature (AS) enzymes"/>
    <property type="match status" value="1"/>
</dbReference>
<feature type="domain" description="Amidase" evidence="7">
    <location>
        <begin position="80"/>
        <end position="474"/>
    </location>
</feature>
<feature type="binding site" evidence="6">
    <location>
        <position position="185"/>
    </location>
    <ligand>
        <name>substrate</name>
    </ligand>
</feature>
<dbReference type="STRING" id="1296100.A0A1B9GFS7"/>
<comment type="similarity">
    <text evidence="2">Belongs to the amidase family.</text>
</comment>
<dbReference type="Pfam" id="PF01425">
    <property type="entry name" value="Amidase"/>
    <property type="match status" value="1"/>
</dbReference>
<dbReference type="AlphaFoldDB" id="A0A1B9GFS7"/>
<feature type="binding site" evidence="6">
    <location>
        <position position="210"/>
    </location>
    <ligand>
        <name>substrate</name>
    </ligand>
</feature>
<feature type="active site" description="Charge relay system" evidence="5">
    <location>
        <position position="135"/>
    </location>
</feature>
<dbReference type="InterPro" id="IPR036928">
    <property type="entry name" value="AS_sf"/>
</dbReference>
<evidence type="ECO:0000256" key="2">
    <source>
        <dbReference type="ARBA" id="ARBA00009199"/>
    </source>
</evidence>
<sequence>MSPTRVLDYPALAAKAIAARDESIPSEYLLTKSAFPLPKDRTTLIASSSILSPEELEIINLTATKLRDDLATRKYTSVQATTAYCKAAAIAQQATNCLTDMFMDEAIARAKSLDEEFEKTGKPVGPLHGLPISIKDHMDIKGRDSPSGFLDMVGNTIAEEDAHLVSVLREAGAVFYVKTTQPQTIMHLETSCYLGTTINPYNPELTSGGSSGGEGALISMKGSCLGVGTDIGGSIRAPAAACGIYGFKPSIYRLPAGGCQMPMCPTGYEGIICTHGPMARSVEDLKLYMEVMVGSKPWLRDPTVQVKPWNYNPVFPQEKIRIGIMLDDGVVKPLAPMQRALKEVTAKLEASGLFEIVPYECILSDEAWDIISKLYWPDGGAMVREHLARTGEPMLPLSQWIIDWSKELTLGEYLALAARRDDFRKAQAAHWQASGVDVVLSPPSPGAAPALGTAKYWNYTSFWNLTNYPSAIFPTGQFVDSTKDAKDTSYKPSNESEKITWDSYDSEQSSGVCQASTTELLLRWLTLLSGSNFASSYWIQWS</sequence>
<evidence type="ECO:0000256" key="4">
    <source>
        <dbReference type="ARBA" id="ARBA00022801"/>
    </source>
</evidence>
<feature type="binding site" evidence="6">
    <location>
        <begin position="231"/>
        <end position="234"/>
    </location>
    <ligand>
        <name>substrate</name>
    </ligand>
</feature>
<dbReference type="OrthoDB" id="6428749at2759"/>